<keyword evidence="4 7" id="KW-1133">Transmembrane helix</keyword>
<comment type="caution">
    <text evidence="9">The sequence shown here is derived from an EMBL/GenBank/DDBJ whole genome shotgun (WGS) entry which is preliminary data.</text>
</comment>
<dbReference type="SUPFAM" id="SSF55729">
    <property type="entry name" value="Acyl-CoA N-acyltransferases (Nat)"/>
    <property type="match status" value="1"/>
</dbReference>
<evidence type="ECO:0000313" key="10">
    <source>
        <dbReference type="Proteomes" id="UP001205601"/>
    </source>
</evidence>
<evidence type="ECO:0000256" key="1">
    <source>
        <dbReference type="ARBA" id="ARBA00004651"/>
    </source>
</evidence>
<dbReference type="InterPro" id="IPR016181">
    <property type="entry name" value="Acyl_CoA_acyltransferase"/>
</dbReference>
<evidence type="ECO:0000256" key="5">
    <source>
        <dbReference type="ARBA" id="ARBA00023136"/>
    </source>
</evidence>
<gene>
    <name evidence="9" type="ORF">N5I32_05985</name>
</gene>
<protein>
    <submittedName>
        <fullName evidence="9">Phosphatidylglycerol lysyltransferase domain-containing protein</fullName>
    </submittedName>
</protein>
<name>A0ABT2NJG0_9RHOB</name>
<evidence type="ECO:0000259" key="8">
    <source>
        <dbReference type="Pfam" id="PF09924"/>
    </source>
</evidence>
<feature type="transmembrane region" description="Helical" evidence="7">
    <location>
        <begin position="168"/>
        <end position="190"/>
    </location>
</feature>
<feature type="compositionally biased region" description="Basic and acidic residues" evidence="6">
    <location>
        <begin position="692"/>
        <end position="705"/>
    </location>
</feature>
<sequence>MRRIGTFGTGPRDRGGVAGLVRGVLPRQALIAVLATGGIWLLAERLGEVDVTAISTSLGQTRWSQWAGALFLTLASFRAVGRYDALVQAEMGLPVQARAARRAGAAAIAAAQVLGFGLVSGALVRWRLLPGTGLASASRITLAVALSFLAAWAVLLVLALALVPAAGLPAGLATTARAALVGLALAFWVLRRRLMPALPFAARLLVLAAADTLAAAAALWLLLPDTVAVSLAAFYPVYLLALGAALLTGLPGGVGAFEAVILAALPAVGDAATGTQTGALLGAILAFRLVYYALPAIWAGVVMWRGPRGARQAGPAAGRHARRLLARSHRAEAGLARQDGYEVLGGRDGRSGWVVARAGATLAALGDPLGDAREARMRPALLSTLSRRARSAGLAPCLYKVGPRTALIARRAGWAVLPVAEDLWLDPGRWHEGGHGQARLRRKLRRAEAAGLAIMRHGPGAPLPLDGMATVAADWAGRHGGERGLSMGRFDPGLLARQQVFTASAGGRIVAFATFHASHGEWTLDLMRQAADCPDGAMQALVASAIGAARAAGLPRLSLAAVPVAPAGRGAVPALLRRLARGSAGLRQFKTAFGPRHRTLYLAAPGRLALLRAAVELAWAIHHPRPLHFGPPQFRPPHFRPPHFRPPHFRPLSGARAIRRDGGQDEIESRPPSWHIGRQDAPHPAPAAAAVAERHSDERPPFPPA</sequence>
<evidence type="ECO:0000256" key="4">
    <source>
        <dbReference type="ARBA" id="ARBA00022989"/>
    </source>
</evidence>
<keyword evidence="3 7" id="KW-0812">Transmembrane</keyword>
<organism evidence="9 10">
    <name type="scientific">Albidovulum sediminis</name>
    <dbReference type="NCBI Taxonomy" id="3066345"/>
    <lineage>
        <taxon>Bacteria</taxon>
        <taxon>Pseudomonadati</taxon>
        <taxon>Pseudomonadota</taxon>
        <taxon>Alphaproteobacteria</taxon>
        <taxon>Rhodobacterales</taxon>
        <taxon>Paracoccaceae</taxon>
        <taxon>Albidovulum</taxon>
    </lineage>
</organism>
<dbReference type="InterPro" id="IPR024320">
    <property type="entry name" value="LPG_synthase_C"/>
</dbReference>
<dbReference type="PANTHER" id="PTHR34697">
    <property type="entry name" value="PHOSPHATIDYLGLYCEROL LYSYLTRANSFERASE"/>
    <property type="match status" value="1"/>
</dbReference>
<keyword evidence="2" id="KW-1003">Cell membrane</keyword>
<feature type="transmembrane region" description="Helical" evidence="7">
    <location>
        <begin position="140"/>
        <end position="162"/>
    </location>
</feature>
<feature type="transmembrane region" description="Helical" evidence="7">
    <location>
        <begin position="103"/>
        <end position="128"/>
    </location>
</feature>
<dbReference type="EMBL" id="JAOCQF010000001">
    <property type="protein sequence ID" value="MCT8329057.1"/>
    <property type="molecule type" value="Genomic_DNA"/>
</dbReference>
<dbReference type="RefSeq" id="WP_261494479.1">
    <property type="nucleotide sequence ID" value="NZ_JAOCQF010000001.1"/>
</dbReference>
<reference evidence="10" key="1">
    <citation type="submission" date="2023-07" db="EMBL/GenBank/DDBJ databases">
        <title>Defluviimonas sediminis sp. nov., isolated from mangrove sediment.</title>
        <authorList>
            <person name="Liu L."/>
            <person name="Li J."/>
            <person name="Huang Y."/>
            <person name="Pan J."/>
            <person name="Li M."/>
        </authorList>
    </citation>
    <scope>NUCLEOTIDE SEQUENCE [LARGE SCALE GENOMIC DNA]</scope>
    <source>
        <strain evidence="10">FT324</strain>
    </source>
</reference>
<dbReference type="Pfam" id="PF09924">
    <property type="entry name" value="LPG_synthase_C"/>
    <property type="match status" value="1"/>
</dbReference>
<dbReference type="Proteomes" id="UP001205601">
    <property type="component" value="Unassembled WGS sequence"/>
</dbReference>
<proteinExistence type="predicted"/>
<evidence type="ECO:0000256" key="7">
    <source>
        <dbReference type="SAM" id="Phobius"/>
    </source>
</evidence>
<feature type="compositionally biased region" description="Basic and acidic residues" evidence="6">
    <location>
        <begin position="660"/>
        <end position="669"/>
    </location>
</feature>
<evidence type="ECO:0000313" key="9">
    <source>
        <dbReference type="EMBL" id="MCT8329057.1"/>
    </source>
</evidence>
<keyword evidence="10" id="KW-1185">Reference proteome</keyword>
<evidence type="ECO:0000256" key="2">
    <source>
        <dbReference type="ARBA" id="ARBA00022475"/>
    </source>
</evidence>
<feature type="transmembrane region" description="Helical" evidence="7">
    <location>
        <begin position="235"/>
        <end position="268"/>
    </location>
</feature>
<feature type="transmembrane region" description="Helical" evidence="7">
    <location>
        <begin position="280"/>
        <end position="304"/>
    </location>
</feature>
<dbReference type="PANTHER" id="PTHR34697:SF2">
    <property type="entry name" value="PHOSPHATIDYLGLYCEROL LYSYLTRANSFERASE"/>
    <property type="match status" value="1"/>
</dbReference>
<accession>A0ABT2NJG0</accession>
<evidence type="ECO:0000256" key="6">
    <source>
        <dbReference type="SAM" id="MobiDB-lite"/>
    </source>
</evidence>
<feature type="region of interest" description="Disordered" evidence="6">
    <location>
        <begin position="660"/>
        <end position="705"/>
    </location>
</feature>
<evidence type="ECO:0000256" key="3">
    <source>
        <dbReference type="ARBA" id="ARBA00022692"/>
    </source>
</evidence>
<feature type="domain" description="Phosphatidylglycerol lysyltransferase C-terminal" evidence="8">
    <location>
        <begin position="322"/>
        <end position="603"/>
    </location>
</feature>
<keyword evidence="5 7" id="KW-0472">Membrane</keyword>
<comment type="subcellular location">
    <subcellularLocation>
        <location evidence="1">Cell membrane</location>
        <topology evidence="1">Multi-pass membrane protein</topology>
    </subcellularLocation>
</comment>
<dbReference type="InterPro" id="IPR051211">
    <property type="entry name" value="PG_lysyltransferase"/>
</dbReference>
<feature type="transmembrane region" description="Helical" evidence="7">
    <location>
        <begin position="202"/>
        <end position="223"/>
    </location>
</feature>